<dbReference type="EMBL" id="CAJHJT010000034">
    <property type="protein sequence ID" value="CAD7002652.1"/>
    <property type="molecule type" value="Genomic_DNA"/>
</dbReference>
<evidence type="ECO:0000313" key="2">
    <source>
        <dbReference type="Proteomes" id="UP000606786"/>
    </source>
</evidence>
<accession>A0A811UTZ7</accession>
<protein>
    <submittedName>
        <fullName evidence="1">(Mediterranean fruit fly) hypothetical protein</fullName>
    </submittedName>
</protein>
<keyword evidence="2" id="KW-1185">Reference proteome</keyword>
<reference evidence="1" key="1">
    <citation type="submission" date="2020-11" db="EMBL/GenBank/DDBJ databases">
        <authorList>
            <person name="Whitehead M."/>
        </authorList>
    </citation>
    <scope>NUCLEOTIDE SEQUENCE</scope>
    <source>
        <strain evidence="1">EGII</strain>
    </source>
</reference>
<sequence length="73" mass="7697">MNPPLGANVRRQEDMHLGLAIWKCISPGNPAIKAAATTITTTSIVHESTIAAAKPKTETARQTTIQPNASCVT</sequence>
<dbReference type="Proteomes" id="UP000606786">
    <property type="component" value="Unassembled WGS sequence"/>
</dbReference>
<evidence type="ECO:0000313" key="1">
    <source>
        <dbReference type="EMBL" id="CAD7002652.1"/>
    </source>
</evidence>
<gene>
    <name evidence="1" type="ORF">CCAP1982_LOCUS11135</name>
</gene>
<feature type="non-terminal residue" evidence="1">
    <location>
        <position position="1"/>
    </location>
</feature>
<name>A0A811UTZ7_CERCA</name>
<organism evidence="1 2">
    <name type="scientific">Ceratitis capitata</name>
    <name type="common">Mediterranean fruit fly</name>
    <name type="synonym">Tephritis capitata</name>
    <dbReference type="NCBI Taxonomy" id="7213"/>
    <lineage>
        <taxon>Eukaryota</taxon>
        <taxon>Metazoa</taxon>
        <taxon>Ecdysozoa</taxon>
        <taxon>Arthropoda</taxon>
        <taxon>Hexapoda</taxon>
        <taxon>Insecta</taxon>
        <taxon>Pterygota</taxon>
        <taxon>Neoptera</taxon>
        <taxon>Endopterygota</taxon>
        <taxon>Diptera</taxon>
        <taxon>Brachycera</taxon>
        <taxon>Muscomorpha</taxon>
        <taxon>Tephritoidea</taxon>
        <taxon>Tephritidae</taxon>
        <taxon>Ceratitis</taxon>
        <taxon>Ceratitis</taxon>
    </lineage>
</organism>
<proteinExistence type="predicted"/>
<dbReference type="AlphaFoldDB" id="A0A811UTZ7"/>
<comment type="caution">
    <text evidence="1">The sequence shown here is derived from an EMBL/GenBank/DDBJ whole genome shotgun (WGS) entry which is preliminary data.</text>
</comment>